<proteinExistence type="predicted"/>
<accession>Q16Q88</accession>
<dbReference type="PaxDb" id="7159-AAEL011365-PA"/>
<dbReference type="AlphaFoldDB" id="Q16Q88"/>
<dbReference type="PhylomeDB" id="Q16Q88"/>
<evidence type="ECO:0000313" key="3">
    <source>
        <dbReference type="Proteomes" id="UP000682892"/>
    </source>
</evidence>
<reference evidence="2" key="1">
    <citation type="submission" date="2005-10" db="EMBL/GenBank/DDBJ databases">
        <authorList>
            <person name="Loftus B.J."/>
            <person name="Nene V.M."/>
            <person name="Hannick L.I."/>
            <person name="Bidwell S."/>
            <person name="Haas B."/>
            <person name="Amedeo P."/>
            <person name="Orvis J."/>
            <person name="Wortman J.R."/>
            <person name="White O.R."/>
            <person name="Salzberg S."/>
            <person name="Shumway M."/>
            <person name="Koo H."/>
            <person name="Zhao Y."/>
            <person name="Holmes M."/>
            <person name="Miller J."/>
            <person name="Schatz M."/>
            <person name="Pop M."/>
            <person name="Pai G."/>
            <person name="Utterback T."/>
            <person name="Rogers Y.-H."/>
            <person name="Kravitz S."/>
            <person name="Fraser C.M."/>
        </authorList>
    </citation>
    <scope>NUCLEOTIDE SEQUENCE</scope>
    <source>
        <strain evidence="2">Liverpool</strain>
    </source>
</reference>
<name>Q16Q88_AEDAE</name>
<gene>
    <name evidence="2" type="ORF">AaeL_AAEL011365</name>
</gene>
<protein>
    <submittedName>
        <fullName evidence="2">AAEL011365-PA</fullName>
    </submittedName>
</protein>
<feature type="region of interest" description="Disordered" evidence="1">
    <location>
        <begin position="81"/>
        <end position="114"/>
    </location>
</feature>
<evidence type="ECO:0000256" key="1">
    <source>
        <dbReference type="SAM" id="MobiDB-lite"/>
    </source>
</evidence>
<dbReference type="HOGENOM" id="CLU_170552_0_0_1"/>
<dbReference type="Proteomes" id="UP000682892">
    <property type="component" value="Unassembled WGS sequence"/>
</dbReference>
<dbReference type="VEuPathDB" id="VectorBase:AAEL011365"/>
<reference evidence="2" key="2">
    <citation type="journal article" date="2007" name="Science">
        <title>Genome sequence of Aedes aegypti, a major arbovirus vector.</title>
        <authorList>
            <person name="Nene V."/>
            <person name="Wortman J.R."/>
            <person name="Lawson D."/>
            <person name="Haas B."/>
            <person name="Kodira C."/>
            <person name="Tu Z.J."/>
            <person name="Loftus B."/>
            <person name="Xi Z."/>
            <person name="Megy K."/>
            <person name="Grabherr M."/>
            <person name="Ren Q."/>
            <person name="Zdobnov E.M."/>
            <person name="Lobo N.F."/>
            <person name="Campbell K.S."/>
            <person name="Brown S.E."/>
            <person name="Bonaldo M.F."/>
            <person name="Zhu J."/>
            <person name="Sinkins S.P."/>
            <person name="Hogenkamp D.G."/>
            <person name="Amedeo P."/>
            <person name="Arensburger P."/>
            <person name="Atkinson P.W."/>
            <person name="Bidwell S."/>
            <person name="Biedler J."/>
            <person name="Birney E."/>
            <person name="Bruggner R.V."/>
            <person name="Costas J."/>
            <person name="Coy M.R."/>
            <person name="Crabtree J."/>
            <person name="Crawford M."/>
            <person name="Debruyn B."/>
            <person name="Decaprio D."/>
            <person name="Eiglmeier K."/>
            <person name="Eisenstadt E."/>
            <person name="El-Dorry H."/>
            <person name="Gelbart W.M."/>
            <person name="Gomes S.L."/>
            <person name="Hammond M."/>
            <person name="Hannick L.I."/>
            <person name="Hogan J.R."/>
            <person name="Holmes M.H."/>
            <person name="Jaffe D."/>
            <person name="Johnston J.S."/>
            <person name="Kennedy R.C."/>
            <person name="Koo H."/>
            <person name="Kravitz S."/>
            <person name="Kriventseva E.V."/>
            <person name="Kulp D."/>
            <person name="Labutti K."/>
            <person name="Lee E."/>
            <person name="Li S."/>
            <person name="Lovin D.D."/>
            <person name="Mao C."/>
            <person name="Mauceli E."/>
            <person name="Menck C.F."/>
            <person name="Miller J.R."/>
            <person name="Montgomery P."/>
            <person name="Mori A."/>
            <person name="Nascimento A.L."/>
            <person name="Naveira H.F."/>
            <person name="Nusbaum C."/>
            <person name="O'leary S."/>
            <person name="Orvis J."/>
            <person name="Pertea M."/>
            <person name="Quesneville H."/>
            <person name="Reidenbach K.R."/>
            <person name="Rogers Y.H."/>
            <person name="Roth C.W."/>
            <person name="Schneider J.R."/>
            <person name="Schatz M."/>
            <person name="Shumway M."/>
            <person name="Stanke M."/>
            <person name="Stinson E.O."/>
            <person name="Tubio J.M."/>
            <person name="Vanzee J.P."/>
            <person name="Verjovski-Almeida S."/>
            <person name="Werner D."/>
            <person name="White O."/>
            <person name="Wyder S."/>
            <person name="Zeng Q."/>
            <person name="Zhao Q."/>
            <person name="Zhao Y."/>
            <person name="Hill C.A."/>
            <person name="Raikhel A.S."/>
            <person name="Soares M.B."/>
            <person name="Knudson D.L."/>
            <person name="Lee N.H."/>
            <person name="Galagan J."/>
            <person name="Salzberg S.L."/>
            <person name="Paulsen I.T."/>
            <person name="Dimopoulos G."/>
            <person name="Collins F.H."/>
            <person name="Birren B."/>
            <person name="Fraser-Liggett C.M."/>
            <person name="Severson D.W."/>
        </authorList>
    </citation>
    <scope>NUCLEOTIDE SEQUENCE [LARGE SCALE GENOMIC DNA]</scope>
    <source>
        <strain evidence="2">Liverpool</strain>
    </source>
</reference>
<reference evidence="2" key="3">
    <citation type="submission" date="2012-09" db="EMBL/GenBank/DDBJ databases">
        <authorList>
            <consortium name="VectorBase"/>
        </authorList>
    </citation>
    <scope>NUCLEOTIDE SEQUENCE</scope>
    <source>
        <strain evidence="2">Liverpool</strain>
    </source>
</reference>
<dbReference type="OMA" id="SHASQCH"/>
<organism evidence="2 3">
    <name type="scientific">Aedes aegypti</name>
    <name type="common">Yellowfever mosquito</name>
    <name type="synonym">Culex aegypti</name>
    <dbReference type="NCBI Taxonomy" id="7159"/>
    <lineage>
        <taxon>Eukaryota</taxon>
        <taxon>Metazoa</taxon>
        <taxon>Ecdysozoa</taxon>
        <taxon>Arthropoda</taxon>
        <taxon>Hexapoda</taxon>
        <taxon>Insecta</taxon>
        <taxon>Pterygota</taxon>
        <taxon>Neoptera</taxon>
        <taxon>Endopterygota</taxon>
        <taxon>Diptera</taxon>
        <taxon>Nematocera</taxon>
        <taxon>Culicoidea</taxon>
        <taxon>Culicidae</taxon>
        <taxon>Culicinae</taxon>
        <taxon>Aedini</taxon>
        <taxon>Aedes</taxon>
        <taxon>Stegomyia</taxon>
    </lineage>
</organism>
<sequence length="114" mass="12192">MPADTPSITKVRPLISPTGLQITTRGRVVFNIVPVSQPLTEVVAAAVASGTNAAAGELMPPSYINLKSYLSPEYVNCLGKKPNFSESDVEKKRPSHASQCHHQDDKTTESSTPS</sequence>
<evidence type="ECO:0000313" key="2">
    <source>
        <dbReference type="EMBL" id="EAT36556.1"/>
    </source>
</evidence>
<dbReference type="eggNOG" id="ENOG502TB4W">
    <property type="taxonomic scope" value="Eukaryota"/>
</dbReference>
<dbReference type="EMBL" id="CH477757">
    <property type="protein sequence ID" value="EAT36556.1"/>
    <property type="molecule type" value="Genomic_DNA"/>
</dbReference>